<keyword evidence="5" id="KW-1185">Reference proteome</keyword>
<feature type="domain" description="Peptidase C14 caspase" evidence="3">
    <location>
        <begin position="99"/>
        <end position="364"/>
    </location>
</feature>
<reference evidence="4 5" key="1">
    <citation type="submission" date="2020-03" db="EMBL/GenBank/DDBJ databases">
        <title>Draft Genome Sequence of Cudoniella acicularis.</title>
        <authorList>
            <person name="Buettner E."/>
            <person name="Kellner H."/>
        </authorList>
    </citation>
    <scope>NUCLEOTIDE SEQUENCE [LARGE SCALE GENOMIC DNA]</scope>
    <source>
        <strain evidence="4 5">DSM 108380</strain>
    </source>
</reference>
<dbReference type="GO" id="GO:0004197">
    <property type="term" value="F:cysteine-type endopeptidase activity"/>
    <property type="evidence" value="ECO:0007669"/>
    <property type="project" value="InterPro"/>
</dbReference>
<feature type="region of interest" description="Disordered" evidence="2">
    <location>
        <begin position="64"/>
        <end position="94"/>
    </location>
</feature>
<comment type="similarity">
    <text evidence="1">Belongs to the peptidase C14B family.</text>
</comment>
<dbReference type="Pfam" id="PF00656">
    <property type="entry name" value="Peptidase_C14"/>
    <property type="match status" value="1"/>
</dbReference>
<sequence>MLGRIASEEQSGVFVAVIIEVVDRERCGVDEQCWPNFADCQDWCSGCIFVPCLCSSAQPPYQDPYQYQQPPQPPYQQDPYYTSPPPPPQAFSPPPAPIKKSLLIGINYTGSAHELRGCHRDVENVAEFLYYRGYSNDPSSQVILRDDLPGAFYPTGQNILSAITWLISTPGTTNFFHYSGHGGQVRDPTGLHPSGILDTICPVDFETSGQINSDMLHAHLVTAMPSNSTLFAILDCCHSGSGLGLPYIYHSDDEGNVSMIDNVKAGMRLLGQANELMRGGFSMAKMGEAKGIFAGATSLFHNFSSGGQQEEGIGEDANNSAYAQEQKMVTMFSGCRDDQTSADASIAGSNEGAMSWAFLQSMKKIPNPTFLQNTTQRKARGKSQVFTEWALISRVLVHTVRVKCLILELWNENPICEDPQIDKSVQATCLVTVDDSLCVDPVDENVKDSWAYVLQLQGLRLSFLE</sequence>
<dbReference type="InterPro" id="IPR011600">
    <property type="entry name" value="Pept_C14_caspase"/>
</dbReference>
<dbReference type="Proteomes" id="UP000566819">
    <property type="component" value="Unassembled WGS sequence"/>
</dbReference>
<evidence type="ECO:0000256" key="2">
    <source>
        <dbReference type="SAM" id="MobiDB-lite"/>
    </source>
</evidence>
<comment type="caution">
    <text evidence="4">The sequence shown here is derived from an EMBL/GenBank/DDBJ whole genome shotgun (WGS) entry which is preliminary data.</text>
</comment>
<dbReference type="GO" id="GO:0006508">
    <property type="term" value="P:proteolysis"/>
    <property type="evidence" value="ECO:0007669"/>
    <property type="project" value="InterPro"/>
</dbReference>
<proteinExistence type="inferred from homology"/>
<evidence type="ECO:0000313" key="5">
    <source>
        <dbReference type="Proteomes" id="UP000566819"/>
    </source>
</evidence>
<dbReference type="GO" id="GO:0005737">
    <property type="term" value="C:cytoplasm"/>
    <property type="evidence" value="ECO:0007669"/>
    <property type="project" value="TreeGrafter"/>
</dbReference>
<evidence type="ECO:0000313" key="4">
    <source>
        <dbReference type="EMBL" id="KAF4629055.1"/>
    </source>
</evidence>
<dbReference type="AlphaFoldDB" id="A0A8H4W285"/>
<accession>A0A8H4W285</accession>
<feature type="compositionally biased region" description="Pro residues" evidence="2">
    <location>
        <begin position="70"/>
        <end position="94"/>
    </location>
</feature>
<evidence type="ECO:0000259" key="3">
    <source>
        <dbReference type="Pfam" id="PF00656"/>
    </source>
</evidence>
<protein>
    <recommendedName>
        <fullName evidence="3">Peptidase C14 caspase domain-containing protein</fullName>
    </recommendedName>
</protein>
<dbReference type="OrthoDB" id="3223806at2759"/>
<gene>
    <name evidence="4" type="ORF">G7Y89_g9093</name>
</gene>
<dbReference type="InterPro" id="IPR050452">
    <property type="entry name" value="Metacaspase"/>
</dbReference>
<dbReference type="PANTHER" id="PTHR48104">
    <property type="entry name" value="METACASPASE-4"/>
    <property type="match status" value="1"/>
</dbReference>
<organism evidence="4 5">
    <name type="scientific">Cudoniella acicularis</name>
    <dbReference type="NCBI Taxonomy" id="354080"/>
    <lineage>
        <taxon>Eukaryota</taxon>
        <taxon>Fungi</taxon>
        <taxon>Dikarya</taxon>
        <taxon>Ascomycota</taxon>
        <taxon>Pezizomycotina</taxon>
        <taxon>Leotiomycetes</taxon>
        <taxon>Helotiales</taxon>
        <taxon>Tricladiaceae</taxon>
        <taxon>Cudoniella</taxon>
    </lineage>
</organism>
<dbReference type="PANTHER" id="PTHR48104:SF30">
    <property type="entry name" value="METACASPASE-1"/>
    <property type="match status" value="1"/>
</dbReference>
<name>A0A8H4W285_9HELO</name>
<dbReference type="Gene3D" id="3.40.50.12660">
    <property type="match status" value="2"/>
</dbReference>
<evidence type="ECO:0000256" key="1">
    <source>
        <dbReference type="ARBA" id="ARBA00009005"/>
    </source>
</evidence>
<dbReference type="EMBL" id="JAAMPI010000725">
    <property type="protein sequence ID" value="KAF4629055.1"/>
    <property type="molecule type" value="Genomic_DNA"/>
</dbReference>